<dbReference type="Proteomes" id="UP001458415">
    <property type="component" value="Unassembled WGS sequence"/>
</dbReference>
<evidence type="ECO:0000313" key="1">
    <source>
        <dbReference type="EMBL" id="MER6978785.1"/>
    </source>
</evidence>
<keyword evidence="2" id="KW-1185">Reference proteome</keyword>
<name>A0ABV1W3R0_9ACTN</name>
<gene>
    <name evidence="1" type="ORF">ABT317_17715</name>
</gene>
<dbReference type="EMBL" id="JBEPCU010000277">
    <property type="protein sequence ID" value="MER6978785.1"/>
    <property type="molecule type" value="Genomic_DNA"/>
</dbReference>
<organism evidence="1 2">
    <name type="scientific">Streptomyces carpinensis</name>
    <dbReference type="NCBI Taxonomy" id="66369"/>
    <lineage>
        <taxon>Bacteria</taxon>
        <taxon>Bacillati</taxon>
        <taxon>Actinomycetota</taxon>
        <taxon>Actinomycetes</taxon>
        <taxon>Kitasatosporales</taxon>
        <taxon>Streptomycetaceae</taxon>
        <taxon>Streptomyces</taxon>
    </lineage>
</organism>
<sequence length="53" mass="5581">MDLAAAVPVLAGPLRPEAMVDEFAVAKEYVSWLTHAKSAVRSEGVATDGPRPC</sequence>
<protein>
    <submittedName>
        <fullName evidence="1">Uncharacterized protein</fullName>
    </submittedName>
</protein>
<proteinExistence type="predicted"/>
<comment type="caution">
    <text evidence="1">The sequence shown here is derived from an EMBL/GenBank/DDBJ whole genome shotgun (WGS) entry which is preliminary data.</text>
</comment>
<dbReference type="RefSeq" id="WP_244216931.1">
    <property type="nucleotide sequence ID" value="NZ_MUBM01000016.1"/>
</dbReference>
<evidence type="ECO:0000313" key="2">
    <source>
        <dbReference type="Proteomes" id="UP001458415"/>
    </source>
</evidence>
<reference evidence="1 2" key="1">
    <citation type="submission" date="2024-06" db="EMBL/GenBank/DDBJ databases">
        <title>The Natural Products Discovery Center: Release of the First 8490 Sequenced Strains for Exploring Actinobacteria Biosynthetic Diversity.</title>
        <authorList>
            <person name="Kalkreuter E."/>
            <person name="Kautsar S.A."/>
            <person name="Yang D."/>
            <person name="Bader C.D."/>
            <person name="Teijaro C.N."/>
            <person name="Fluegel L."/>
            <person name="Davis C.M."/>
            <person name="Simpson J.R."/>
            <person name="Lauterbach L."/>
            <person name="Steele A.D."/>
            <person name="Gui C."/>
            <person name="Meng S."/>
            <person name="Li G."/>
            <person name="Viehrig K."/>
            <person name="Ye F."/>
            <person name="Su P."/>
            <person name="Kiefer A.F."/>
            <person name="Nichols A."/>
            <person name="Cepeda A.J."/>
            <person name="Yan W."/>
            <person name="Fan B."/>
            <person name="Jiang Y."/>
            <person name="Adhikari A."/>
            <person name="Zheng C.-J."/>
            <person name="Schuster L."/>
            <person name="Cowan T.M."/>
            <person name="Smanski M.J."/>
            <person name="Chevrette M.G."/>
            <person name="De Carvalho L.P.S."/>
            <person name="Shen B."/>
        </authorList>
    </citation>
    <scope>NUCLEOTIDE SEQUENCE [LARGE SCALE GENOMIC DNA]</scope>
    <source>
        <strain evidence="1 2">NPDC000634</strain>
    </source>
</reference>
<accession>A0ABV1W3R0</accession>